<accession>M9LCC8</accession>
<comment type="caution">
    <text evidence="2">The sequence shown here is derived from an EMBL/GenBank/DDBJ whole genome shotgun (WGS) entry which is preliminary data.</text>
</comment>
<evidence type="ECO:0000313" key="2">
    <source>
        <dbReference type="EMBL" id="GAC43702.1"/>
    </source>
</evidence>
<organism evidence="2 3">
    <name type="scientific">Paenibacillus popilliae ATCC 14706</name>
    <dbReference type="NCBI Taxonomy" id="1212764"/>
    <lineage>
        <taxon>Bacteria</taxon>
        <taxon>Bacillati</taxon>
        <taxon>Bacillota</taxon>
        <taxon>Bacilli</taxon>
        <taxon>Bacillales</taxon>
        <taxon>Paenibacillaceae</taxon>
        <taxon>Paenibacillus</taxon>
    </lineage>
</organism>
<name>M9LCC8_PAEPP</name>
<sequence>MCHPCYEQINYWAKKEECAKVDAVAKSIGKSRAAFIQEAIDEKIEREGLESSSVNEEPGSSPGTHIGLIT</sequence>
<protein>
    <recommendedName>
        <fullName evidence="4">Ribbon-helix-helix protein CopG domain-containing protein</fullName>
    </recommendedName>
</protein>
<evidence type="ECO:0000256" key="1">
    <source>
        <dbReference type="SAM" id="MobiDB-lite"/>
    </source>
</evidence>
<gene>
    <name evidence="2" type="ORF">PPOP_3102</name>
</gene>
<proteinExistence type="predicted"/>
<keyword evidence="3" id="KW-1185">Reference proteome</keyword>
<evidence type="ECO:0000313" key="3">
    <source>
        <dbReference type="Proteomes" id="UP000029453"/>
    </source>
</evidence>
<evidence type="ECO:0008006" key="4">
    <source>
        <dbReference type="Google" id="ProtNLM"/>
    </source>
</evidence>
<dbReference type="EMBL" id="BALG01000244">
    <property type="protein sequence ID" value="GAC43702.1"/>
    <property type="molecule type" value="Genomic_DNA"/>
</dbReference>
<dbReference type="AlphaFoldDB" id="M9LCC8"/>
<feature type="region of interest" description="Disordered" evidence="1">
    <location>
        <begin position="47"/>
        <end position="70"/>
    </location>
</feature>
<reference evidence="2 3" key="1">
    <citation type="submission" date="2012-10" db="EMBL/GenBank/DDBJ databases">
        <title>Draft Genome Sequence of Paenibacillus popilliae ATCC 14706T.</title>
        <authorList>
            <person name="Iiyama K."/>
            <person name="Mori K."/>
            <person name="Mon H."/>
            <person name="Chieda Y."/>
            <person name="Lee J.M."/>
            <person name="Kusakabe T."/>
            <person name="Tashiro K."/>
            <person name="Asano S."/>
            <person name="Yasunaga-Aoki C."/>
            <person name="Shimizu S."/>
        </authorList>
    </citation>
    <scope>NUCLEOTIDE SEQUENCE [LARGE SCALE GENOMIC DNA]</scope>
    <source>
        <strain evidence="2 3">ATCC 14706</strain>
    </source>
</reference>
<dbReference type="Proteomes" id="UP000029453">
    <property type="component" value="Unassembled WGS sequence"/>
</dbReference>